<keyword evidence="1 3" id="KW-0732">Signal</keyword>
<name>A0ABS4IWY3_9BACL</name>
<dbReference type="PANTHER" id="PTHR43649:SF33">
    <property type="entry name" value="POLYGALACTURONAN_RHAMNOGALACTURONAN-BINDING PROTEIN YTCQ"/>
    <property type="match status" value="1"/>
</dbReference>
<comment type="caution">
    <text evidence="4">The sequence shown here is derived from an EMBL/GenBank/DDBJ whole genome shotgun (WGS) entry which is preliminary data.</text>
</comment>
<dbReference type="PROSITE" id="PS51257">
    <property type="entry name" value="PROKAR_LIPOPROTEIN"/>
    <property type="match status" value="1"/>
</dbReference>
<feature type="compositionally biased region" description="Basic and acidic residues" evidence="2">
    <location>
        <begin position="39"/>
        <end position="55"/>
    </location>
</feature>
<evidence type="ECO:0000256" key="1">
    <source>
        <dbReference type="ARBA" id="ARBA00022729"/>
    </source>
</evidence>
<sequence length="556" mass="62530">MKRNKRGIVWMLLALVLVLAACSSGEKGNEATPTPKSSDAVEKEGTENVSKDGKYDPPITLTTVRSQQNTVKFAEGDSIENNVWTRAYEEKYGIKVKTLWAVDPSQLDQKMNLTIASGDIPDFFLVSATQFKQLAEADMLTDMTEVYEKHATDGVKSLLNEEGDLALESAKIDGKLMAIPFSSPSREGSHMIYIRTDWLKKLNLPEPKTMEDVLKISEAFATQDPDGNNKKDTFGLAVDKDFALLKGFYNSFHAYPGLFLKDEAAKLTYGTIQPEMKSALGKLQEMFKAGQVDPEFGAKDVTKVFEMISNGKIGMFYNPYYAGLYPLQAAKDKDPSMEWKAFPLASVDDQPVKSQVELGVAGYWVVKKGVEHPEAILKMLDFWLQTFYENKSDEIYQKFNTSPEDNNQVWLLNAISAYKAFKNVDESLRIIDALDSKDTSKLTPEDKGVYEKILKYQSGDQSNWGWNLIFNKGNSLSIAHLYRENNLYINNEFTSTPLPSMIENGVVLTKLETEAMTKIILGTTPIDGFEEYKNQWLKLGGETILKDVNAWYEAKK</sequence>
<accession>A0ABS4IWY3</accession>
<feature type="region of interest" description="Disordered" evidence="2">
    <location>
        <begin position="25"/>
        <end position="60"/>
    </location>
</feature>
<evidence type="ECO:0000313" key="5">
    <source>
        <dbReference type="Proteomes" id="UP001519287"/>
    </source>
</evidence>
<dbReference type="InterPro" id="IPR050490">
    <property type="entry name" value="Bact_solute-bd_prot1"/>
</dbReference>
<reference evidence="4 5" key="1">
    <citation type="submission" date="2021-03" db="EMBL/GenBank/DDBJ databases">
        <title>Genomic Encyclopedia of Type Strains, Phase IV (KMG-IV): sequencing the most valuable type-strain genomes for metagenomic binning, comparative biology and taxonomic classification.</title>
        <authorList>
            <person name="Goeker M."/>
        </authorList>
    </citation>
    <scope>NUCLEOTIDE SEQUENCE [LARGE SCALE GENOMIC DNA]</scope>
    <source>
        <strain evidence="4 5">DSM 26048</strain>
    </source>
</reference>
<evidence type="ECO:0000256" key="2">
    <source>
        <dbReference type="SAM" id="MobiDB-lite"/>
    </source>
</evidence>
<evidence type="ECO:0000256" key="3">
    <source>
        <dbReference type="SAM" id="SignalP"/>
    </source>
</evidence>
<keyword evidence="5" id="KW-1185">Reference proteome</keyword>
<protein>
    <submittedName>
        <fullName evidence="4">Aldouronate transport system substrate-binding protein</fullName>
    </submittedName>
</protein>
<dbReference type="PANTHER" id="PTHR43649">
    <property type="entry name" value="ARABINOSE-BINDING PROTEIN-RELATED"/>
    <property type="match status" value="1"/>
</dbReference>
<gene>
    <name evidence="4" type="ORF">J2Z66_003702</name>
</gene>
<dbReference type="CDD" id="cd13580">
    <property type="entry name" value="PBP2_AlgQ_like_1"/>
    <property type="match status" value="1"/>
</dbReference>
<proteinExistence type="predicted"/>
<dbReference type="Gene3D" id="3.40.190.10">
    <property type="entry name" value="Periplasmic binding protein-like II"/>
    <property type="match status" value="2"/>
</dbReference>
<dbReference type="EMBL" id="JAGGLB010000012">
    <property type="protein sequence ID" value="MBP1992094.1"/>
    <property type="molecule type" value="Genomic_DNA"/>
</dbReference>
<feature type="signal peptide" evidence="3">
    <location>
        <begin position="1"/>
        <end position="20"/>
    </location>
</feature>
<dbReference type="Proteomes" id="UP001519287">
    <property type="component" value="Unassembled WGS sequence"/>
</dbReference>
<evidence type="ECO:0000313" key="4">
    <source>
        <dbReference type="EMBL" id="MBP1992094.1"/>
    </source>
</evidence>
<feature type="chain" id="PRO_5046621574" evidence="3">
    <location>
        <begin position="21"/>
        <end position="556"/>
    </location>
</feature>
<dbReference type="RefSeq" id="WP_209972812.1">
    <property type="nucleotide sequence ID" value="NZ_JAGGLB010000012.1"/>
</dbReference>
<organism evidence="4 5">
    <name type="scientific">Paenibacillus eucommiae</name>
    <dbReference type="NCBI Taxonomy" id="1355755"/>
    <lineage>
        <taxon>Bacteria</taxon>
        <taxon>Bacillati</taxon>
        <taxon>Bacillota</taxon>
        <taxon>Bacilli</taxon>
        <taxon>Bacillales</taxon>
        <taxon>Paenibacillaceae</taxon>
        <taxon>Paenibacillus</taxon>
    </lineage>
</organism>
<dbReference type="SUPFAM" id="SSF53850">
    <property type="entry name" value="Periplasmic binding protein-like II"/>
    <property type="match status" value="1"/>
</dbReference>